<keyword evidence="3" id="KW-1185">Reference proteome</keyword>
<dbReference type="Pfam" id="PF01381">
    <property type="entry name" value="HTH_3"/>
    <property type="match status" value="1"/>
</dbReference>
<evidence type="ECO:0000313" key="2">
    <source>
        <dbReference type="EMBL" id="UWQ59947.1"/>
    </source>
</evidence>
<evidence type="ECO:0000259" key="1">
    <source>
        <dbReference type="PROSITE" id="PS50943"/>
    </source>
</evidence>
<feature type="domain" description="HTH cro/C1-type" evidence="1">
    <location>
        <begin position="48"/>
        <end position="71"/>
    </location>
</feature>
<dbReference type="RefSeq" id="WP_260003770.1">
    <property type="nucleotide sequence ID" value="NZ_CP081078.1"/>
</dbReference>
<accession>A0ABY5X036</accession>
<dbReference type="InterPro" id="IPR010982">
    <property type="entry name" value="Lambda_DNA-bd_dom_sf"/>
</dbReference>
<dbReference type="PROSITE" id="PS50943">
    <property type="entry name" value="HTH_CROC1"/>
    <property type="match status" value="1"/>
</dbReference>
<dbReference type="SMART" id="SM00530">
    <property type="entry name" value="HTH_XRE"/>
    <property type="match status" value="1"/>
</dbReference>
<dbReference type="SUPFAM" id="SSF47413">
    <property type="entry name" value="lambda repressor-like DNA-binding domains"/>
    <property type="match status" value="1"/>
</dbReference>
<dbReference type="CDD" id="cd00093">
    <property type="entry name" value="HTH_XRE"/>
    <property type="match status" value="1"/>
</dbReference>
<name>A0ABY5X036_LEICA</name>
<dbReference type="Gene3D" id="1.10.260.40">
    <property type="entry name" value="lambda repressor-like DNA-binding domains"/>
    <property type="match status" value="1"/>
</dbReference>
<gene>
    <name evidence="2" type="ORF">K3722_07400</name>
</gene>
<dbReference type="InterPro" id="IPR001387">
    <property type="entry name" value="Cro/C1-type_HTH"/>
</dbReference>
<reference evidence="2" key="1">
    <citation type="submission" date="2021-08" db="EMBL/GenBank/DDBJ databases">
        <authorList>
            <person name="Nwanade C."/>
            <person name="Wang M."/>
            <person name="Masoudi A."/>
            <person name="Yu Z."/>
            <person name="Liu J."/>
        </authorList>
    </citation>
    <scope>NUCLEOTIDE SEQUENCE</scope>
    <source>
        <strain evidence="2">S141</strain>
    </source>
</reference>
<dbReference type="Proteomes" id="UP001058184">
    <property type="component" value="Chromosome"/>
</dbReference>
<evidence type="ECO:0000313" key="3">
    <source>
        <dbReference type="Proteomes" id="UP001058184"/>
    </source>
</evidence>
<protein>
    <submittedName>
        <fullName evidence="2">Helix-turn-helix domain-containing protein</fullName>
    </submittedName>
</protein>
<dbReference type="EMBL" id="CP081078">
    <property type="protein sequence ID" value="UWQ59947.1"/>
    <property type="molecule type" value="Genomic_DNA"/>
</dbReference>
<organism evidence="2 3">
    <name type="scientific">Leisingera caerulea</name>
    <name type="common">Phaeobacter caeruleus</name>
    <dbReference type="NCBI Taxonomy" id="506591"/>
    <lineage>
        <taxon>Bacteria</taxon>
        <taxon>Pseudomonadati</taxon>
        <taxon>Pseudomonadota</taxon>
        <taxon>Alphaproteobacteria</taxon>
        <taxon>Rhodobacterales</taxon>
        <taxon>Roseobacteraceae</taxon>
        <taxon>Leisingera</taxon>
    </lineage>
</organism>
<proteinExistence type="predicted"/>
<sequence>MTPDNIKEPFLRKLRQVIDEDPDLTEAGLAVKAGLNNSAIRGMFKNADKRSPRIDTARKICAALGTTLEEFLSDARTEEEKEIARLVMKLPEHLRQQLLGYGRGLADAADPSQKEDGEGAE</sequence>